<reference evidence="6 7" key="1">
    <citation type="submission" date="2024-04" db="EMBL/GenBank/DDBJ databases">
        <title>Tritrichomonas musculus Genome.</title>
        <authorList>
            <person name="Alves-Ferreira E."/>
            <person name="Grigg M."/>
            <person name="Lorenzi H."/>
            <person name="Galac M."/>
        </authorList>
    </citation>
    <scope>NUCLEOTIDE SEQUENCE [LARGE SCALE GENOMIC DNA]</scope>
    <source>
        <strain evidence="6 7">EAF2021</strain>
    </source>
</reference>
<protein>
    <recommendedName>
        <fullName evidence="5">Protein kinase domain-containing protein</fullName>
    </recommendedName>
</protein>
<dbReference type="SUPFAM" id="SSF56112">
    <property type="entry name" value="Protein kinase-like (PK-like)"/>
    <property type="match status" value="1"/>
</dbReference>
<keyword evidence="4" id="KW-0067">ATP-binding</keyword>
<dbReference type="PROSITE" id="PS50011">
    <property type="entry name" value="PROTEIN_KINASE_DOM"/>
    <property type="match status" value="1"/>
</dbReference>
<organism evidence="6 7">
    <name type="scientific">Tritrichomonas musculus</name>
    <dbReference type="NCBI Taxonomy" id="1915356"/>
    <lineage>
        <taxon>Eukaryota</taxon>
        <taxon>Metamonada</taxon>
        <taxon>Parabasalia</taxon>
        <taxon>Tritrichomonadida</taxon>
        <taxon>Tritrichomonadidae</taxon>
        <taxon>Tritrichomonas</taxon>
    </lineage>
</organism>
<dbReference type="InterPro" id="IPR001245">
    <property type="entry name" value="Ser-Thr/Tyr_kinase_cat_dom"/>
</dbReference>
<evidence type="ECO:0000313" key="6">
    <source>
        <dbReference type="EMBL" id="KAK8838122.1"/>
    </source>
</evidence>
<gene>
    <name evidence="6" type="ORF">M9Y10_036075</name>
</gene>
<dbReference type="PROSITE" id="PS00108">
    <property type="entry name" value="PROTEIN_KINASE_ST"/>
    <property type="match status" value="1"/>
</dbReference>
<evidence type="ECO:0000256" key="1">
    <source>
        <dbReference type="ARBA" id="ARBA00022679"/>
    </source>
</evidence>
<evidence type="ECO:0000256" key="2">
    <source>
        <dbReference type="ARBA" id="ARBA00022741"/>
    </source>
</evidence>
<sequence>MRLSKKAEFQKKFLRNIDDYKIEKRLDSGQFGVVYLIQNKETHQQFVAKVLQFKGSGDKYKQMIDREVGILMHFQHPTIIPFYGFSPVDFNKEKQFTIFMEVAKKGSLASILQKVRLSLADSDYDQTARQIILIGIARGMMYLHKHHIIHRDLKPGNILLDENFHPYITDFGISKFYEPQDYLNQTQFCGTPAYMAPEVIRGNEYNAKVDVYSFGILMYEVVTDCDPYPDLTGSESQIKEYLLNPENRPKFKVPIKESIQELIERCWSENPKNRPTFEEIFNKLAFNEEESIYDKNFSQDEKTTSIDEHKYYLDDVDVYDLADYVDEIYDNSNRKRKQTSDANIDELALKIECLSKSNEEFDK</sequence>
<dbReference type="PANTHER" id="PTHR24348:SF22">
    <property type="entry name" value="NON-SPECIFIC SERINE_THREONINE PROTEIN KINASE"/>
    <property type="match status" value="1"/>
</dbReference>
<keyword evidence="1" id="KW-0808">Transferase</keyword>
<dbReference type="Proteomes" id="UP001470230">
    <property type="component" value="Unassembled WGS sequence"/>
</dbReference>
<dbReference type="SMART" id="SM00220">
    <property type="entry name" value="S_TKc"/>
    <property type="match status" value="1"/>
</dbReference>
<dbReference type="InterPro" id="IPR011009">
    <property type="entry name" value="Kinase-like_dom_sf"/>
</dbReference>
<dbReference type="PRINTS" id="PR00109">
    <property type="entry name" value="TYRKINASE"/>
</dbReference>
<dbReference type="InterPro" id="IPR045269">
    <property type="entry name" value="Atg1-like"/>
</dbReference>
<evidence type="ECO:0000256" key="3">
    <source>
        <dbReference type="ARBA" id="ARBA00022777"/>
    </source>
</evidence>
<dbReference type="InterPro" id="IPR000719">
    <property type="entry name" value="Prot_kinase_dom"/>
</dbReference>
<dbReference type="InterPro" id="IPR008271">
    <property type="entry name" value="Ser/Thr_kinase_AS"/>
</dbReference>
<name>A0ABR2GX18_9EUKA</name>
<accession>A0ABR2GX18</accession>
<keyword evidence="3" id="KW-0418">Kinase</keyword>
<evidence type="ECO:0000259" key="5">
    <source>
        <dbReference type="PROSITE" id="PS50011"/>
    </source>
</evidence>
<dbReference type="Gene3D" id="1.10.510.10">
    <property type="entry name" value="Transferase(Phosphotransferase) domain 1"/>
    <property type="match status" value="1"/>
</dbReference>
<keyword evidence="2" id="KW-0547">Nucleotide-binding</keyword>
<dbReference type="Pfam" id="PF00069">
    <property type="entry name" value="Pkinase"/>
    <property type="match status" value="1"/>
</dbReference>
<feature type="domain" description="Protein kinase" evidence="5">
    <location>
        <begin position="20"/>
        <end position="286"/>
    </location>
</feature>
<dbReference type="PIRSF" id="PIRSF000615">
    <property type="entry name" value="TyrPK_CSF1-R"/>
    <property type="match status" value="1"/>
</dbReference>
<dbReference type="PANTHER" id="PTHR24348">
    <property type="entry name" value="SERINE/THREONINE-PROTEIN KINASE UNC-51-RELATED"/>
    <property type="match status" value="1"/>
</dbReference>
<evidence type="ECO:0000313" key="7">
    <source>
        <dbReference type="Proteomes" id="UP001470230"/>
    </source>
</evidence>
<dbReference type="EMBL" id="JAPFFF010000057">
    <property type="protein sequence ID" value="KAK8838122.1"/>
    <property type="molecule type" value="Genomic_DNA"/>
</dbReference>
<comment type="caution">
    <text evidence="6">The sequence shown here is derived from an EMBL/GenBank/DDBJ whole genome shotgun (WGS) entry which is preliminary data.</text>
</comment>
<keyword evidence="7" id="KW-1185">Reference proteome</keyword>
<dbReference type="Gene3D" id="3.30.200.20">
    <property type="entry name" value="Phosphorylase Kinase, domain 1"/>
    <property type="match status" value="1"/>
</dbReference>
<evidence type="ECO:0000256" key="4">
    <source>
        <dbReference type="ARBA" id="ARBA00022840"/>
    </source>
</evidence>
<proteinExistence type="predicted"/>